<evidence type="ECO:0000259" key="11">
    <source>
        <dbReference type="PROSITE" id="PS50885"/>
    </source>
</evidence>
<reference evidence="12 13" key="1">
    <citation type="submission" date="2023-03" db="EMBL/GenBank/DDBJ databases">
        <title>NovoSphingobium album sp. nov. isolated from polycyclic aromatic hydrocarbons- and heavy-metal polluted soil.</title>
        <authorList>
            <person name="Liu Z."/>
            <person name="Wang K."/>
        </authorList>
    </citation>
    <scope>NUCLEOTIDE SEQUENCE [LARGE SCALE GENOMIC DNA]</scope>
    <source>
        <strain evidence="12 13">H3SJ31-1</strain>
    </source>
</reference>
<evidence type="ECO:0000259" key="10">
    <source>
        <dbReference type="PROSITE" id="PS50111"/>
    </source>
</evidence>
<dbReference type="PANTHER" id="PTHR43531">
    <property type="entry name" value="PROTEIN ICFG"/>
    <property type="match status" value="1"/>
</dbReference>
<dbReference type="Pfam" id="PF00015">
    <property type="entry name" value="MCPsignal"/>
    <property type="match status" value="1"/>
</dbReference>
<dbReference type="Proteomes" id="UP001216253">
    <property type="component" value="Unassembled WGS sequence"/>
</dbReference>
<feature type="domain" description="HAMP" evidence="11">
    <location>
        <begin position="207"/>
        <end position="260"/>
    </location>
</feature>
<dbReference type="CDD" id="cd11386">
    <property type="entry name" value="MCP_signal"/>
    <property type="match status" value="1"/>
</dbReference>
<dbReference type="EMBL" id="JARESE010000082">
    <property type="protein sequence ID" value="MDE8654441.1"/>
    <property type="molecule type" value="Genomic_DNA"/>
</dbReference>
<organism evidence="12 13">
    <name type="scientific">Novosphingobium album</name>
    <name type="common">ex Liu et al. 2023</name>
    <dbReference type="NCBI Taxonomy" id="3031130"/>
    <lineage>
        <taxon>Bacteria</taxon>
        <taxon>Pseudomonadati</taxon>
        <taxon>Pseudomonadota</taxon>
        <taxon>Alphaproteobacteria</taxon>
        <taxon>Sphingomonadales</taxon>
        <taxon>Sphingomonadaceae</taxon>
        <taxon>Novosphingobium</taxon>
    </lineage>
</organism>
<evidence type="ECO:0000313" key="13">
    <source>
        <dbReference type="Proteomes" id="UP001216253"/>
    </source>
</evidence>
<dbReference type="InterPro" id="IPR003660">
    <property type="entry name" value="HAMP_dom"/>
</dbReference>
<sequence length="582" mass="61757">MNIRKKIGISTLLAALGMLVLSGIGLWRINTTMHSDIEASTRRNVETASGILDHFHAMEADGRMTREQAQRAALDAIKALRYNGQDYFWVNDMRPVMLMHPLKPELDGKDISTNTDATGKAMFLEMVKVVQSHGEGFVDYRWDKPTGEKAMPKISYVKGFAPWGWMIGTGVYVDDIDRAVLQQALILAVLTLAIAGGVLLGSRQLGRSIVVPIETLTERMRSLAEGDTDSSIPGLDHSDEIGRMSQALEVFRQAAISKREAEHNQAEAIDRIGEHLRQLKDGNLCGRVDAMPEGYGELRDNLNDALDGLAEAMGAVRSNSDAIASGAAGIRDASLDLARRTEQQAASLEETVNALSAVTQAVRETASNASHASDVVTETNTDAQQSGEIVQRAIAAMGQIERASADVCEIVAVIDGIAFQTNLLALNAGVEAARAGDAGKGFAVVAEEVRALALRSADAAGQVKAQVMASAAQVKNGAALVGEAGAALQRISGRVSEMSTLIGTIAGSAEQQANSVVRINESMGSMEHMTQQNAAMAEEATAACASLSANADALMNEVSRFELDDARSHAGADTGWFAARAA</sequence>
<dbReference type="PROSITE" id="PS50885">
    <property type="entry name" value="HAMP"/>
    <property type="match status" value="2"/>
</dbReference>
<dbReference type="InterPro" id="IPR051310">
    <property type="entry name" value="MCP_chemotaxis"/>
</dbReference>
<gene>
    <name evidence="12" type="ORF">PYV00_22345</name>
</gene>
<keyword evidence="6 9" id="KW-0472">Membrane</keyword>
<dbReference type="PANTHER" id="PTHR43531:SF11">
    <property type="entry name" value="METHYL-ACCEPTING CHEMOTAXIS PROTEIN 3"/>
    <property type="match status" value="1"/>
</dbReference>
<keyword evidence="3" id="KW-0145">Chemotaxis</keyword>
<dbReference type="SMART" id="SM01049">
    <property type="entry name" value="Cache_2"/>
    <property type="match status" value="1"/>
</dbReference>
<protein>
    <submittedName>
        <fullName evidence="12">Cache domain-containing protein</fullName>
    </submittedName>
</protein>
<name>A0ABT5WX73_9SPHN</name>
<evidence type="ECO:0000256" key="8">
    <source>
        <dbReference type="PROSITE-ProRule" id="PRU00284"/>
    </source>
</evidence>
<comment type="similarity">
    <text evidence="7">Belongs to the methyl-accepting chemotaxis (MCP) protein family.</text>
</comment>
<dbReference type="SUPFAM" id="SSF158472">
    <property type="entry name" value="HAMP domain-like"/>
    <property type="match status" value="1"/>
</dbReference>
<evidence type="ECO:0000256" key="9">
    <source>
        <dbReference type="SAM" id="Phobius"/>
    </source>
</evidence>
<dbReference type="SUPFAM" id="SSF58104">
    <property type="entry name" value="Methyl-accepting chemotaxis protein (MCP) signaling domain"/>
    <property type="match status" value="1"/>
</dbReference>
<dbReference type="InterPro" id="IPR033480">
    <property type="entry name" value="sCache_2"/>
</dbReference>
<dbReference type="PROSITE" id="PS50111">
    <property type="entry name" value="CHEMOTAXIS_TRANSDUC_2"/>
    <property type="match status" value="1"/>
</dbReference>
<keyword evidence="2" id="KW-1003">Cell membrane</keyword>
<dbReference type="Gene3D" id="1.10.287.950">
    <property type="entry name" value="Methyl-accepting chemotaxis protein"/>
    <property type="match status" value="1"/>
</dbReference>
<dbReference type="InterPro" id="IPR004089">
    <property type="entry name" value="MCPsignal_dom"/>
</dbReference>
<evidence type="ECO:0000256" key="4">
    <source>
        <dbReference type="ARBA" id="ARBA00022692"/>
    </source>
</evidence>
<feature type="domain" description="Methyl-accepting transducer" evidence="10">
    <location>
        <begin position="319"/>
        <end position="548"/>
    </location>
</feature>
<dbReference type="Pfam" id="PF17200">
    <property type="entry name" value="sCache_2"/>
    <property type="match status" value="1"/>
</dbReference>
<accession>A0ABT5WX73</accession>
<dbReference type="SMART" id="SM00304">
    <property type="entry name" value="HAMP"/>
    <property type="match status" value="2"/>
</dbReference>
<feature type="transmembrane region" description="Helical" evidence="9">
    <location>
        <begin position="7"/>
        <end position="27"/>
    </location>
</feature>
<comment type="caution">
    <text evidence="12">The sequence shown here is derived from an EMBL/GenBank/DDBJ whole genome shotgun (WGS) entry which is preliminary data.</text>
</comment>
<keyword evidence="8" id="KW-0807">Transducer</keyword>
<evidence type="ECO:0000256" key="1">
    <source>
        <dbReference type="ARBA" id="ARBA00004651"/>
    </source>
</evidence>
<keyword evidence="13" id="KW-1185">Reference proteome</keyword>
<evidence type="ECO:0000313" key="12">
    <source>
        <dbReference type="EMBL" id="MDE8654441.1"/>
    </source>
</evidence>
<dbReference type="RefSeq" id="WP_275230550.1">
    <property type="nucleotide sequence ID" value="NZ_JARESE010000082.1"/>
</dbReference>
<dbReference type="CDD" id="cd06225">
    <property type="entry name" value="HAMP"/>
    <property type="match status" value="1"/>
</dbReference>
<dbReference type="Gene3D" id="1.10.8.500">
    <property type="entry name" value="HAMP domain in histidine kinase"/>
    <property type="match status" value="1"/>
</dbReference>
<evidence type="ECO:0000256" key="5">
    <source>
        <dbReference type="ARBA" id="ARBA00022989"/>
    </source>
</evidence>
<comment type="subcellular location">
    <subcellularLocation>
        <location evidence="1">Cell membrane</location>
        <topology evidence="1">Multi-pass membrane protein</topology>
    </subcellularLocation>
</comment>
<evidence type="ECO:0000256" key="2">
    <source>
        <dbReference type="ARBA" id="ARBA00022475"/>
    </source>
</evidence>
<evidence type="ECO:0000256" key="6">
    <source>
        <dbReference type="ARBA" id="ARBA00023136"/>
    </source>
</evidence>
<dbReference type="Gene3D" id="3.30.450.20">
    <property type="entry name" value="PAS domain"/>
    <property type="match status" value="1"/>
</dbReference>
<proteinExistence type="inferred from homology"/>
<evidence type="ECO:0000256" key="7">
    <source>
        <dbReference type="ARBA" id="ARBA00029447"/>
    </source>
</evidence>
<keyword evidence="4 9" id="KW-0812">Transmembrane</keyword>
<dbReference type="Pfam" id="PF00672">
    <property type="entry name" value="HAMP"/>
    <property type="match status" value="1"/>
</dbReference>
<keyword evidence="5 9" id="KW-1133">Transmembrane helix</keyword>
<feature type="domain" description="HAMP" evidence="11">
    <location>
        <begin position="263"/>
        <end position="314"/>
    </location>
</feature>
<dbReference type="SMART" id="SM00283">
    <property type="entry name" value="MA"/>
    <property type="match status" value="1"/>
</dbReference>
<evidence type="ECO:0000256" key="3">
    <source>
        <dbReference type="ARBA" id="ARBA00022500"/>
    </source>
</evidence>